<name>A0ABM6AB60_9BACL</name>
<dbReference type="CDD" id="cd02549">
    <property type="entry name" value="Peptidase_C39A"/>
    <property type="match status" value="1"/>
</dbReference>
<reference evidence="6 7" key="1">
    <citation type="submission" date="2016-02" db="EMBL/GenBank/DDBJ databases">
        <title>Complete genome sequence of Geobacillus subterraneus KCTC 3922T.</title>
        <authorList>
            <person name="Lee D.-W."/>
            <person name="Lee Y.-J."/>
            <person name="Lee S.-J."/>
            <person name="Park G.-S."/>
            <person name="Lee S.-J."/>
            <person name="Shin J.-H."/>
        </authorList>
    </citation>
    <scope>NUCLEOTIDE SEQUENCE [LARGE SCALE GENOMIC DNA]</scope>
    <source>
        <strain evidence="6 7">KCTC 3922</strain>
    </source>
</reference>
<keyword evidence="7" id="KW-1185">Reference proteome</keyword>
<evidence type="ECO:0000313" key="6">
    <source>
        <dbReference type="EMBL" id="AMX83518.1"/>
    </source>
</evidence>
<evidence type="ECO:0000256" key="4">
    <source>
        <dbReference type="SAM" id="Coils"/>
    </source>
</evidence>
<dbReference type="GeneID" id="32409502"/>
<dbReference type="RefSeq" id="WP_063165817.1">
    <property type="nucleotide sequence ID" value="NZ_CP014342.1"/>
</dbReference>
<evidence type="ECO:0000256" key="3">
    <source>
        <dbReference type="PROSITE-ProRule" id="PRU00339"/>
    </source>
</evidence>
<protein>
    <recommendedName>
        <fullName evidence="5">Peptidase C39-like domain-containing protein</fullName>
    </recommendedName>
</protein>
<dbReference type="InterPro" id="IPR011717">
    <property type="entry name" value="TPR-4"/>
</dbReference>
<dbReference type="SUPFAM" id="SSF48452">
    <property type="entry name" value="TPR-like"/>
    <property type="match status" value="4"/>
</dbReference>
<gene>
    <name evidence="6" type="ORF">GS3922_07405</name>
</gene>
<evidence type="ECO:0000313" key="7">
    <source>
        <dbReference type="Proteomes" id="UP000076226"/>
    </source>
</evidence>
<dbReference type="SMART" id="SM00028">
    <property type="entry name" value="TPR"/>
    <property type="match status" value="13"/>
</dbReference>
<dbReference type="Pfam" id="PF13181">
    <property type="entry name" value="TPR_8"/>
    <property type="match status" value="1"/>
</dbReference>
<keyword evidence="1" id="KW-0677">Repeat</keyword>
<dbReference type="InterPro" id="IPR039563">
    <property type="entry name" value="Peptidase_C39_single_dom"/>
</dbReference>
<dbReference type="PROSITE" id="PS50005">
    <property type="entry name" value="TPR"/>
    <property type="match status" value="3"/>
</dbReference>
<dbReference type="EMBL" id="CP014342">
    <property type="protein sequence ID" value="AMX83518.1"/>
    <property type="molecule type" value="Genomic_DNA"/>
</dbReference>
<dbReference type="Pfam" id="PF07721">
    <property type="entry name" value="TPR_4"/>
    <property type="match status" value="2"/>
</dbReference>
<accession>A0ABM6AB60</accession>
<feature type="repeat" description="TPR" evidence="3">
    <location>
        <begin position="561"/>
        <end position="594"/>
    </location>
</feature>
<evidence type="ECO:0000259" key="5">
    <source>
        <dbReference type="Pfam" id="PF13529"/>
    </source>
</evidence>
<dbReference type="Proteomes" id="UP000076226">
    <property type="component" value="Chromosome"/>
</dbReference>
<dbReference type="Pfam" id="PF13529">
    <property type="entry name" value="Peptidase_C39_2"/>
    <property type="match status" value="1"/>
</dbReference>
<dbReference type="Pfam" id="PF07719">
    <property type="entry name" value="TPR_2"/>
    <property type="match status" value="1"/>
</dbReference>
<dbReference type="InterPro" id="IPR011990">
    <property type="entry name" value="TPR-like_helical_dom_sf"/>
</dbReference>
<feature type="coiled-coil region" evidence="4">
    <location>
        <begin position="1045"/>
        <end position="1107"/>
    </location>
</feature>
<proteinExistence type="predicted"/>
<evidence type="ECO:0000256" key="1">
    <source>
        <dbReference type="ARBA" id="ARBA00022737"/>
    </source>
</evidence>
<dbReference type="InterPro" id="IPR013105">
    <property type="entry name" value="TPR_2"/>
</dbReference>
<sequence length="1387" mass="160235">MNHIKPIALLVEEKRIVDALAQVRPHLENMGLFQWRPLMASWDSIEPFRALIRLFDYALMYRHSGLVARYAHRKLNTLQTLAWVCDEWLETRRPLDVEEALTPRLAQALEGKTDEPDEAIARAAFVLVRALLDMQRADEAREWMDVVARYETVPIHDKWGYFYIEIGDRKRAEQAVRAGLDDPKRGDMCYLLLADLYALDGRHHEALAVLEEGRRRFPQVLSFYAERARRLRDVGAYREALAAMEELDRLNPLHMHRRYFTHLRAELYDQLGEWEKLESLVRAEPQLEKTPYARALGRQRERAVVLPLVPVVQKHNYCVPASIEMMLRVLGAPRTQDEVAEHIFDVRGSKLSTTVQYLEELGFVCRFFIGSPARWKRFIDEGIPVLLSVDYEQSSHVQVLFGYDERLAAFYVQDPNVFDPFVVLEEEIEKWYAGTHYLSIVALPREKAALAAELPEEEDRYFRELHAFAEKMDEDEQAHFDAFVAFLRRHEHVPYTWLYVMKHFSSDEAKPLVLDYTGRVLKRYPGHNDLLLAAAKAYVYTQEMERAEQVLKQTKGNMQSPLYHYLRGRIAFFMSRYEEAARYFRASLQLDPDQPEVWSYKALALVYAGHTERGLICSQVAVRLYPGDLFIETNHGVLLFHAKRFAEAREWFDRLVRRERRDAYLWYERARCDLELGRRRKAERGFRVAKALDPREPYPYVVLADLYDDDGNREQAKAVLNEGLAAAERLAPLYVRLGDFYMDEGEAEKAACCYEQALALDGDDVFAQLGLASALVERGDGEAARRHVAELRTRFANNSEYWLNAGKWLMAYGFADDEEGRGTALSWLEEGLRLAQFDAEEAYEFYIDQLTTPALRERGRTFLEQLITARPSLASAHSSLGVLYERQNRPSKAMAVYREAAAMDHPLSLFRLAELCASLGRENEAKQHYEACLRADPSFALCHFRLAVLYGGEGEKEQQCAHLLQAVRLAPLRADIESMAALIEPSALLSALADARRQAGEAWYYDSLGYVYGALGQNEREKEAVEKALSLAPHDREALHHYAKVMIKEGKAKEAMEMLEQLMAEYPGDESLYATYIAMFPKNGRGLARLRRRLKRLQADRQRKRAIYARAAAALLPYWEEELQRMDEMPGRWWTKMKAWVGKFSLFSAIIDLYEEAISLDRENAEAYAELARFYAAVELEDDAAKMWRKALASGWEPELAREFVKHLLAADDAKQCQEAQTWLDRLLADDPDDVELRVLQAAVWLQDGRQEQAERQLQAIVAEEPLARGALFLLAERYEETGRLQEATALWERCAEWYSEDGEWHLHLAAMYEEMGRLDKALAAIERCVHAAEDARLRYERARYLSLLGRFDEAKRELDRVLSNDESEEWAALVAEEPAFQHMARV</sequence>
<dbReference type="InterPro" id="IPR019734">
    <property type="entry name" value="TPR_rpt"/>
</dbReference>
<evidence type="ECO:0000256" key="2">
    <source>
        <dbReference type="ARBA" id="ARBA00022803"/>
    </source>
</evidence>
<dbReference type="Gene3D" id="1.25.40.10">
    <property type="entry name" value="Tetratricopeptide repeat domain"/>
    <property type="match status" value="7"/>
</dbReference>
<dbReference type="PANTHER" id="PTHR45586">
    <property type="entry name" value="TPR REPEAT-CONTAINING PROTEIN PA4667"/>
    <property type="match status" value="1"/>
</dbReference>
<feature type="repeat" description="TPR" evidence="3">
    <location>
        <begin position="731"/>
        <end position="764"/>
    </location>
</feature>
<keyword evidence="4" id="KW-0175">Coiled coil</keyword>
<dbReference type="InterPro" id="IPR051012">
    <property type="entry name" value="CellSynth/LPSAsmb/PSIAsmb"/>
</dbReference>
<feature type="domain" description="Peptidase C39-like" evidence="5">
    <location>
        <begin position="311"/>
        <end position="416"/>
    </location>
</feature>
<dbReference type="Pfam" id="PF14559">
    <property type="entry name" value="TPR_19"/>
    <property type="match status" value="2"/>
</dbReference>
<feature type="repeat" description="TPR" evidence="3">
    <location>
        <begin position="1002"/>
        <end position="1035"/>
    </location>
</feature>
<dbReference type="PANTHER" id="PTHR45586:SF1">
    <property type="entry name" value="LIPOPOLYSACCHARIDE ASSEMBLY PROTEIN B"/>
    <property type="match status" value="1"/>
</dbReference>
<dbReference type="Gene3D" id="3.90.70.10">
    <property type="entry name" value="Cysteine proteinases"/>
    <property type="match status" value="1"/>
</dbReference>
<dbReference type="Pfam" id="PF13432">
    <property type="entry name" value="TPR_16"/>
    <property type="match status" value="1"/>
</dbReference>
<organism evidence="6 7">
    <name type="scientific">Geobacillus subterraneus</name>
    <dbReference type="NCBI Taxonomy" id="129338"/>
    <lineage>
        <taxon>Bacteria</taxon>
        <taxon>Bacillati</taxon>
        <taxon>Bacillota</taxon>
        <taxon>Bacilli</taxon>
        <taxon>Bacillales</taxon>
        <taxon>Anoxybacillaceae</taxon>
        <taxon>Geobacillus</taxon>
    </lineage>
</organism>
<keyword evidence="2 3" id="KW-0802">TPR repeat</keyword>
<dbReference type="InterPro" id="IPR039564">
    <property type="entry name" value="Peptidase_C39-like"/>
</dbReference>